<evidence type="ECO:0000313" key="4">
    <source>
        <dbReference type="Proteomes" id="UP000245133"/>
    </source>
</evidence>
<feature type="transmembrane region" description="Helical" evidence="1">
    <location>
        <begin position="194"/>
        <end position="212"/>
    </location>
</feature>
<keyword evidence="1" id="KW-0812">Transmembrane</keyword>
<protein>
    <submittedName>
        <fullName evidence="3">Adenylate/guanylate cyclase</fullName>
    </submittedName>
</protein>
<gene>
    <name evidence="3" type="ORF">LPTSP4_11660</name>
</gene>
<dbReference type="Proteomes" id="UP000245133">
    <property type="component" value="Unassembled WGS sequence"/>
</dbReference>
<feature type="transmembrane region" description="Helical" evidence="1">
    <location>
        <begin position="219"/>
        <end position="237"/>
    </location>
</feature>
<dbReference type="Pfam" id="PF07695">
    <property type="entry name" value="7TMR-DISM_7TM"/>
    <property type="match status" value="1"/>
</dbReference>
<evidence type="ECO:0000259" key="2">
    <source>
        <dbReference type="PROSITE" id="PS50125"/>
    </source>
</evidence>
<keyword evidence="4" id="KW-1185">Reference proteome</keyword>
<feature type="transmembrane region" description="Helical" evidence="1">
    <location>
        <begin position="312"/>
        <end position="330"/>
    </location>
</feature>
<feature type="transmembrane region" description="Helical" evidence="1">
    <location>
        <begin position="287"/>
        <end position="306"/>
    </location>
</feature>
<keyword evidence="1" id="KW-0472">Membrane</keyword>
<dbReference type="GO" id="GO:0006171">
    <property type="term" value="P:cAMP biosynthetic process"/>
    <property type="evidence" value="ECO:0007669"/>
    <property type="project" value="TreeGrafter"/>
</dbReference>
<organism evidence="3 4">
    <name type="scientific">Leptospira ryugenii</name>
    <dbReference type="NCBI Taxonomy" id="1917863"/>
    <lineage>
        <taxon>Bacteria</taxon>
        <taxon>Pseudomonadati</taxon>
        <taxon>Spirochaetota</taxon>
        <taxon>Spirochaetia</taxon>
        <taxon>Leptospirales</taxon>
        <taxon>Leptospiraceae</taxon>
        <taxon>Leptospira</taxon>
    </lineage>
</organism>
<dbReference type="InterPro" id="IPR029787">
    <property type="entry name" value="Nucleotide_cyclase"/>
</dbReference>
<evidence type="ECO:0000256" key="1">
    <source>
        <dbReference type="SAM" id="Phobius"/>
    </source>
</evidence>
<dbReference type="PROSITE" id="PS50125">
    <property type="entry name" value="GUANYLATE_CYCLASE_2"/>
    <property type="match status" value="1"/>
</dbReference>
<comment type="caution">
    <text evidence="3">The sequence shown here is derived from an EMBL/GenBank/DDBJ whole genome shotgun (WGS) entry which is preliminary data.</text>
</comment>
<dbReference type="Pfam" id="PF07696">
    <property type="entry name" value="7TMR-DISMED2"/>
    <property type="match status" value="1"/>
</dbReference>
<dbReference type="InterPro" id="IPR011622">
    <property type="entry name" value="7TMR_DISM_rcpt_extracell_dom2"/>
</dbReference>
<feature type="domain" description="Guanylate cyclase" evidence="2">
    <location>
        <begin position="457"/>
        <end position="581"/>
    </location>
</feature>
<keyword evidence="1" id="KW-1133">Transmembrane helix</keyword>
<dbReference type="Gene3D" id="2.60.40.2380">
    <property type="match status" value="1"/>
</dbReference>
<dbReference type="InterPro" id="IPR050697">
    <property type="entry name" value="Adenylyl/Guanylyl_Cyclase_3/4"/>
</dbReference>
<dbReference type="AlphaFoldDB" id="A0A2P2DYH2"/>
<evidence type="ECO:0000313" key="3">
    <source>
        <dbReference type="EMBL" id="GBF49650.1"/>
    </source>
</evidence>
<dbReference type="Pfam" id="PF00211">
    <property type="entry name" value="Guanylate_cyc"/>
    <property type="match status" value="1"/>
</dbReference>
<accession>A0A2P2DYH2</accession>
<proteinExistence type="predicted"/>
<dbReference type="EMBL" id="BFBB01000003">
    <property type="protein sequence ID" value="GBF49650.1"/>
    <property type="molecule type" value="Genomic_DNA"/>
</dbReference>
<dbReference type="RefSeq" id="WP_108974711.1">
    <property type="nucleotide sequence ID" value="NZ_BFBB01000003.1"/>
</dbReference>
<dbReference type="PANTHER" id="PTHR43081:SF1">
    <property type="entry name" value="ADENYLATE CYCLASE, TERMINAL-DIFFERENTIATION SPECIFIC"/>
    <property type="match status" value="1"/>
</dbReference>
<dbReference type="InterPro" id="IPR011623">
    <property type="entry name" value="7TMR_DISM_rcpt_extracell_dom1"/>
</dbReference>
<feature type="transmembrane region" description="Helical" evidence="1">
    <location>
        <begin position="370"/>
        <end position="391"/>
    </location>
</feature>
<dbReference type="Gene3D" id="3.30.70.1230">
    <property type="entry name" value="Nucleotide cyclase"/>
    <property type="match status" value="1"/>
</dbReference>
<reference evidence="3 4" key="1">
    <citation type="submission" date="2018-02" db="EMBL/GenBank/DDBJ databases">
        <title>Novel Leptospira species isolated from soil and water in Japan.</title>
        <authorList>
            <person name="Nakao R."/>
            <person name="Masuzawa T."/>
        </authorList>
    </citation>
    <scope>NUCLEOTIDE SEQUENCE [LARGE SCALE GENOMIC DNA]</scope>
    <source>
        <strain evidence="3 4">YH101</strain>
    </source>
</reference>
<dbReference type="GO" id="GO:0035556">
    <property type="term" value="P:intracellular signal transduction"/>
    <property type="evidence" value="ECO:0007669"/>
    <property type="project" value="InterPro"/>
</dbReference>
<dbReference type="OrthoDB" id="311073at2"/>
<feature type="transmembrane region" description="Helical" evidence="1">
    <location>
        <begin position="257"/>
        <end position="275"/>
    </location>
</feature>
<dbReference type="InterPro" id="IPR001054">
    <property type="entry name" value="A/G_cyclase"/>
</dbReference>
<dbReference type="SUPFAM" id="SSF55073">
    <property type="entry name" value="Nucleotide cyclase"/>
    <property type="match status" value="1"/>
</dbReference>
<dbReference type="GO" id="GO:0004016">
    <property type="term" value="F:adenylate cyclase activity"/>
    <property type="evidence" value="ECO:0007669"/>
    <property type="project" value="UniProtKB-ARBA"/>
</dbReference>
<dbReference type="PANTHER" id="PTHR43081">
    <property type="entry name" value="ADENYLATE CYCLASE, TERMINAL-DIFFERENTIATION SPECIFIC-RELATED"/>
    <property type="match status" value="1"/>
</dbReference>
<dbReference type="SMART" id="SM00044">
    <property type="entry name" value="CYCc"/>
    <property type="match status" value="1"/>
</dbReference>
<feature type="transmembrane region" description="Helical" evidence="1">
    <location>
        <begin position="342"/>
        <end position="364"/>
    </location>
</feature>
<sequence>MRKTLTYFLLCTLFALLGHCKVKEGGDGSGVFHLKSGEYWLYGNTSAKYWLDPHDQATLDDILSLREEKWSQTGHNATFGILDAALWIRLDVSNQTEIEKWFLSIDSASLISINLFYLNPNNDRYEHLQAGRRIAKPDILYPYKHPVFPLEFKKNETKRLYFHVRTAGPTFVPLRFFQEEEFISFVKLSDLMSGFYYGGMILLLCYNLILFFSIREKLFFFYCCYIFFFLLFIFNSMNQWMPFIDFSQNEFILNLSPISSIAATLAATIFAKAFLFPKKEGTRIEKLINVAIFLNAFSVVVISLFPYTYQTLIANVVPLYAILVISYSALYRFQQGFSGARYFLIAWSFLLVSVSFFILMNLGVFDYSSFIAYSPLYGSFLEGIFLSLGIGDRINSLTKEREQARKDLIDSQKKALDEEKKLNESISRFVPNQFLEILKRKSILEVARGDSVERQMTILFSDIRNFTVLSESNSAKDVFLILNEYMECLGPIIAKHNGFIDKYIGDAIMALFPLRPEDAVMAALEMHKEVERMRLQYAENFHLDAGFGIHHGNVMLGTVGESKRLDTTVIGDAVNLASRLEGLTKYFSLPILVSDSVRKHCMDSQVITFREIDAVIVKGKTKPVVVYEAYAPNKTERQEEVFYSLLFQGMQFFKGKDFDKALSSFQEYQKHCPNDPLVRVYLTRCEEFLKNPPPEEWTGYLKF</sequence>
<name>A0A2P2DYH2_9LEPT</name>
<dbReference type="CDD" id="cd07302">
    <property type="entry name" value="CHD"/>
    <property type="match status" value="1"/>
</dbReference>